<feature type="transmembrane region" description="Helical" evidence="7">
    <location>
        <begin position="399"/>
        <end position="420"/>
    </location>
</feature>
<proteinExistence type="predicted"/>
<dbReference type="EMBL" id="BMIH01000009">
    <property type="protein sequence ID" value="GGB43447.1"/>
    <property type="molecule type" value="Genomic_DNA"/>
</dbReference>
<dbReference type="Proteomes" id="UP000623067">
    <property type="component" value="Unassembled WGS sequence"/>
</dbReference>
<feature type="transmembrane region" description="Helical" evidence="7">
    <location>
        <begin position="83"/>
        <end position="104"/>
    </location>
</feature>
<reference evidence="8" key="1">
    <citation type="journal article" date="2014" name="Int. J. Syst. Evol. Microbiol.">
        <title>Complete genome sequence of Corynebacterium casei LMG S-19264T (=DSM 44701T), isolated from a smear-ripened cheese.</title>
        <authorList>
            <consortium name="US DOE Joint Genome Institute (JGI-PGF)"/>
            <person name="Walter F."/>
            <person name="Albersmeier A."/>
            <person name="Kalinowski J."/>
            <person name="Ruckert C."/>
        </authorList>
    </citation>
    <scope>NUCLEOTIDE SEQUENCE</scope>
    <source>
        <strain evidence="8">CGMCC 1.15330</strain>
    </source>
</reference>
<evidence type="ECO:0000313" key="8">
    <source>
        <dbReference type="EMBL" id="GGB43447.1"/>
    </source>
</evidence>
<dbReference type="Pfam" id="PF01566">
    <property type="entry name" value="Nramp"/>
    <property type="match status" value="1"/>
</dbReference>
<evidence type="ECO:0000256" key="3">
    <source>
        <dbReference type="ARBA" id="ARBA00022692"/>
    </source>
</evidence>
<comment type="caution">
    <text evidence="8">The sequence shown here is derived from an EMBL/GenBank/DDBJ whole genome shotgun (WGS) entry which is preliminary data.</text>
</comment>
<evidence type="ECO:0000256" key="2">
    <source>
        <dbReference type="ARBA" id="ARBA00022448"/>
    </source>
</evidence>
<dbReference type="InterPro" id="IPR001046">
    <property type="entry name" value="NRAMP_fam"/>
</dbReference>
<evidence type="ECO:0000256" key="7">
    <source>
        <dbReference type="SAM" id="Phobius"/>
    </source>
</evidence>
<dbReference type="GO" id="GO:0034755">
    <property type="term" value="P:iron ion transmembrane transport"/>
    <property type="evidence" value="ECO:0007669"/>
    <property type="project" value="TreeGrafter"/>
</dbReference>
<sequence length="421" mass="44824">MKLGGRVRSIALFEQLGPGLVTGAADDDPSGIATYSQAGTQFGFGLLWTMLLTYPLMTAVQLVSAHIGRVTGCGLAKNMGDLLWRPFVTFLVVLLFVANTINIGADLAAMGAAAELVAGGGAHVFTVGFAIVSLILQLFLPYQRYAGLLKWLTLTLLAYVAVLFMVKLDWLGVAKGLTIPRIEGKEAVITVVAIFGTTISPYLFFWQSAQETEEVHRNPHEEPLVDAPWQARREFRRMRLDTFVGMAVSNLVAIAIMIGTAATLHAAGMSSINTAADAAKALQPVAGRFAFLLFSLGIIGTGLLAVPVLAGSAAYAIGESRGWKCGLDQRPWEAVGFYAVITLATLLGIAIDWSSLDPIKALFWSAVINGVVAVPIMAAMMLVVSRRSAMGKFTASPRLLFFGWTATAVMAAAAVAMIVLR</sequence>
<keyword evidence="6 7" id="KW-0472">Membrane</keyword>
<feature type="transmembrane region" description="Helical" evidence="7">
    <location>
        <begin position="289"/>
        <end position="315"/>
    </location>
</feature>
<reference evidence="8" key="2">
    <citation type="submission" date="2020-09" db="EMBL/GenBank/DDBJ databases">
        <authorList>
            <person name="Sun Q."/>
            <person name="Zhou Y."/>
        </authorList>
    </citation>
    <scope>NUCLEOTIDE SEQUENCE</scope>
    <source>
        <strain evidence="8">CGMCC 1.15330</strain>
    </source>
</reference>
<organism evidence="8 9">
    <name type="scientific">Sphingomonas metalli</name>
    <dbReference type="NCBI Taxonomy" id="1779358"/>
    <lineage>
        <taxon>Bacteria</taxon>
        <taxon>Pseudomonadati</taxon>
        <taxon>Pseudomonadota</taxon>
        <taxon>Alphaproteobacteria</taxon>
        <taxon>Sphingomonadales</taxon>
        <taxon>Sphingomonadaceae</taxon>
        <taxon>Sphingomonas</taxon>
    </lineage>
</organism>
<evidence type="ECO:0000313" key="9">
    <source>
        <dbReference type="Proteomes" id="UP000623067"/>
    </source>
</evidence>
<keyword evidence="5 7" id="KW-1133">Transmembrane helix</keyword>
<gene>
    <name evidence="8" type="ORF">GCM10011380_36130</name>
</gene>
<evidence type="ECO:0000256" key="4">
    <source>
        <dbReference type="ARBA" id="ARBA00022847"/>
    </source>
</evidence>
<keyword evidence="9" id="KW-1185">Reference proteome</keyword>
<feature type="transmembrane region" description="Helical" evidence="7">
    <location>
        <begin position="361"/>
        <end position="384"/>
    </location>
</feature>
<feature type="transmembrane region" description="Helical" evidence="7">
    <location>
        <begin position="243"/>
        <end position="268"/>
    </location>
</feature>
<dbReference type="PANTHER" id="PTHR11706">
    <property type="entry name" value="SOLUTE CARRIER PROTEIN FAMILY 11 MEMBER"/>
    <property type="match status" value="1"/>
</dbReference>
<keyword evidence="3 7" id="KW-0812">Transmembrane</keyword>
<feature type="transmembrane region" description="Helical" evidence="7">
    <location>
        <begin position="335"/>
        <end position="354"/>
    </location>
</feature>
<feature type="transmembrane region" description="Helical" evidence="7">
    <location>
        <begin position="187"/>
        <end position="205"/>
    </location>
</feature>
<comment type="subcellular location">
    <subcellularLocation>
        <location evidence="1">Membrane</location>
        <topology evidence="1">Multi-pass membrane protein</topology>
    </subcellularLocation>
</comment>
<dbReference type="GO" id="GO:0005384">
    <property type="term" value="F:manganese ion transmembrane transporter activity"/>
    <property type="evidence" value="ECO:0007669"/>
    <property type="project" value="TreeGrafter"/>
</dbReference>
<name>A0A916TGB8_9SPHN</name>
<protein>
    <submittedName>
        <fullName evidence="8">Iron transporter</fullName>
    </submittedName>
</protein>
<feature type="transmembrane region" description="Helical" evidence="7">
    <location>
        <begin position="145"/>
        <end position="166"/>
    </location>
</feature>
<evidence type="ECO:0000256" key="1">
    <source>
        <dbReference type="ARBA" id="ARBA00004141"/>
    </source>
</evidence>
<dbReference type="PANTHER" id="PTHR11706:SF33">
    <property type="entry name" value="NATURAL RESISTANCE-ASSOCIATED MACROPHAGE PROTEIN 2"/>
    <property type="match status" value="1"/>
</dbReference>
<feature type="transmembrane region" description="Helical" evidence="7">
    <location>
        <begin position="42"/>
        <end position="63"/>
    </location>
</feature>
<keyword evidence="4" id="KW-0769">Symport</keyword>
<keyword evidence="2" id="KW-0813">Transport</keyword>
<accession>A0A916TGB8</accession>
<dbReference type="AlphaFoldDB" id="A0A916TGB8"/>
<dbReference type="GO" id="GO:0005886">
    <property type="term" value="C:plasma membrane"/>
    <property type="evidence" value="ECO:0007669"/>
    <property type="project" value="TreeGrafter"/>
</dbReference>
<feature type="transmembrane region" description="Helical" evidence="7">
    <location>
        <begin position="116"/>
        <end position="139"/>
    </location>
</feature>
<dbReference type="GO" id="GO:0015293">
    <property type="term" value="F:symporter activity"/>
    <property type="evidence" value="ECO:0007669"/>
    <property type="project" value="UniProtKB-KW"/>
</dbReference>
<dbReference type="GO" id="GO:0015086">
    <property type="term" value="F:cadmium ion transmembrane transporter activity"/>
    <property type="evidence" value="ECO:0007669"/>
    <property type="project" value="TreeGrafter"/>
</dbReference>
<dbReference type="RefSeq" id="WP_188661270.1">
    <property type="nucleotide sequence ID" value="NZ_BMIH01000009.1"/>
</dbReference>
<evidence type="ECO:0000256" key="5">
    <source>
        <dbReference type="ARBA" id="ARBA00022989"/>
    </source>
</evidence>
<evidence type="ECO:0000256" key="6">
    <source>
        <dbReference type="ARBA" id="ARBA00023136"/>
    </source>
</evidence>